<dbReference type="Proteomes" id="UP000007590">
    <property type="component" value="Chromosome"/>
</dbReference>
<protein>
    <submittedName>
        <fullName evidence="2">Uncharacterized protein</fullName>
    </submittedName>
</protein>
<feature type="transmembrane region" description="Helical" evidence="1">
    <location>
        <begin position="57"/>
        <end position="77"/>
    </location>
</feature>
<accession>H8KKZ7</accession>
<sequence length="113" mass="12879">MLNTLKTILTGNTSYFQLILRTLLALMVVLFVWVAEFYGFWLIFGKGHYAAQLGEKPVIKFILFLIPLIWGWVITLWDFRSNAKIKPSIAKASVIASLIILLFSVIFALVVMK</sequence>
<feature type="transmembrane region" description="Helical" evidence="1">
    <location>
        <begin position="89"/>
        <end position="112"/>
    </location>
</feature>
<dbReference type="EMBL" id="CP003349">
    <property type="protein sequence ID" value="AFD08814.1"/>
    <property type="molecule type" value="Genomic_DNA"/>
</dbReference>
<dbReference type="HOGENOM" id="CLU_2131887_0_0_10"/>
<dbReference type="KEGG" id="scn:Solca_3815"/>
<dbReference type="RefSeq" id="WP_014682037.1">
    <property type="nucleotide sequence ID" value="NC_017770.1"/>
</dbReference>
<reference evidence="2" key="1">
    <citation type="submission" date="2012-02" db="EMBL/GenBank/DDBJ databases">
        <title>The complete genome of Solitalea canadensis DSM 3403.</title>
        <authorList>
            <consortium name="US DOE Joint Genome Institute (JGI-PGF)"/>
            <person name="Lucas S."/>
            <person name="Copeland A."/>
            <person name="Lapidus A."/>
            <person name="Glavina del Rio T."/>
            <person name="Dalin E."/>
            <person name="Tice H."/>
            <person name="Bruce D."/>
            <person name="Goodwin L."/>
            <person name="Pitluck S."/>
            <person name="Peters L."/>
            <person name="Ovchinnikova G."/>
            <person name="Lu M."/>
            <person name="Kyrpides N."/>
            <person name="Mavromatis K."/>
            <person name="Ivanova N."/>
            <person name="Brettin T."/>
            <person name="Detter J.C."/>
            <person name="Han C."/>
            <person name="Larimer F."/>
            <person name="Land M."/>
            <person name="Hauser L."/>
            <person name="Markowitz V."/>
            <person name="Cheng J.-F."/>
            <person name="Hugenholtz P."/>
            <person name="Woyke T."/>
            <person name="Wu D."/>
            <person name="Spring S."/>
            <person name="Schroeder M."/>
            <person name="Kopitz M."/>
            <person name="Brambilla E."/>
            <person name="Klenk H.-P."/>
            <person name="Eisen J.A."/>
        </authorList>
    </citation>
    <scope>NUCLEOTIDE SEQUENCE</scope>
    <source>
        <strain evidence="2">DSM 3403</strain>
    </source>
</reference>
<dbReference type="AlphaFoldDB" id="H8KKZ7"/>
<organism evidence="2 3">
    <name type="scientific">Solitalea canadensis (strain ATCC 29591 / DSM 3403 / JCM 21819 / LMG 8368 / NBRC 15130 / NCIMB 12057 / USAM 9D)</name>
    <name type="common">Flexibacter canadensis</name>
    <dbReference type="NCBI Taxonomy" id="929556"/>
    <lineage>
        <taxon>Bacteria</taxon>
        <taxon>Pseudomonadati</taxon>
        <taxon>Bacteroidota</taxon>
        <taxon>Sphingobacteriia</taxon>
        <taxon>Sphingobacteriales</taxon>
        <taxon>Sphingobacteriaceae</taxon>
        <taxon>Solitalea</taxon>
    </lineage>
</organism>
<keyword evidence="3" id="KW-1185">Reference proteome</keyword>
<evidence type="ECO:0000313" key="3">
    <source>
        <dbReference type="Proteomes" id="UP000007590"/>
    </source>
</evidence>
<keyword evidence="1" id="KW-0812">Transmembrane</keyword>
<dbReference type="STRING" id="929556.Solca_3815"/>
<gene>
    <name evidence="2" type="ordered locus">Solca_3815</name>
</gene>
<evidence type="ECO:0000256" key="1">
    <source>
        <dbReference type="SAM" id="Phobius"/>
    </source>
</evidence>
<feature type="transmembrane region" description="Helical" evidence="1">
    <location>
        <begin position="20"/>
        <end position="45"/>
    </location>
</feature>
<proteinExistence type="predicted"/>
<evidence type="ECO:0000313" key="2">
    <source>
        <dbReference type="EMBL" id="AFD08814.1"/>
    </source>
</evidence>
<name>H8KKZ7_SOLCM</name>
<keyword evidence="1" id="KW-1133">Transmembrane helix</keyword>
<keyword evidence="1" id="KW-0472">Membrane</keyword>